<evidence type="ECO:0000313" key="3">
    <source>
        <dbReference type="Proteomes" id="UP000007437"/>
    </source>
</evidence>
<dbReference type="PANTHER" id="PTHR36455">
    <property type="match status" value="1"/>
</dbReference>
<proteinExistence type="predicted"/>
<dbReference type="EMBL" id="FR687359">
    <property type="protein sequence ID" value="CBW74818.1"/>
    <property type="molecule type" value="Genomic_DNA"/>
</dbReference>
<dbReference type="STRING" id="882378.RBRH_02895"/>
<dbReference type="InterPro" id="IPR008878">
    <property type="entry name" value="Transposase_IS66_Orf2"/>
</dbReference>
<dbReference type="NCBIfam" id="NF033819">
    <property type="entry name" value="IS66_TnpB"/>
    <property type="match status" value="1"/>
</dbReference>
<dbReference type="HOGENOM" id="CLU_128110_1_0_4"/>
<feature type="region of interest" description="Disordered" evidence="1">
    <location>
        <begin position="107"/>
        <end position="139"/>
    </location>
</feature>
<dbReference type="Proteomes" id="UP000007437">
    <property type="component" value="Chromosome"/>
</dbReference>
<evidence type="ECO:0000313" key="2">
    <source>
        <dbReference type="EMBL" id="CBW74818.1"/>
    </source>
</evidence>
<name>E5AQD6_MYCRK</name>
<dbReference type="Pfam" id="PF05717">
    <property type="entry name" value="TnpB_IS66"/>
    <property type="match status" value="1"/>
</dbReference>
<evidence type="ECO:0000256" key="1">
    <source>
        <dbReference type="SAM" id="MobiDB-lite"/>
    </source>
</evidence>
<dbReference type="KEGG" id="brh:RBRH_02895"/>
<dbReference type="eggNOG" id="COG3436">
    <property type="taxonomic scope" value="Bacteria"/>
</dbReference>
<protein>
    <submittedName>
        <fullName evidence="2">Transposase</fullName>
    </submittedName>
</protein>
<dbReference type="PANTHER" id="PTHR36455:SF1">
    <property type="entry name" value="BLR8292 PROTEIN"/>
    <property type="match status" value="1"/>
</dbReference>
<feature type="compositionally biased region" description="Basic and acidic residues" evidence="1">
    <location>
        <begin position="107"/>
        <end position="129"/>
    </location>
</feature>
<gene>
    <name evidence="2" type="ordered locus">RBRH_02895</name>
</gene>
<accession>E5AQD6</accession>
<reference evidence="2 3" key="1">
    <citation type="journal article" date="2011" name="J. Bacteriol.">
        <title>Complete genome sequence of Burkholderia rhizoxinica, an endosymbiont of Rhizopus microsporus.</title>
        <authorList>
            <person name="Lackner G."/>
            <person name="Moebius N."/>
            <person name="Partida-Martinez L."/>
            <person name="Hertweck C."/>
        </authorList>
    </citation>
    <scope>NUCLEOTIDE SEQUENCE [LARGE SCALE GENOMIC DNA]</scope>
    <source>
        <strain evidence="3">DSM 19002 / CIP 109453 / HKI 454</strain>
    </source>
</reference>
<sequence>MIGLPTRTRVWLAAGVTDMRRGMDGLAALVQSTLEHDPFAGHVFVFRARRGDLIKVLWWSGDGMNLYAKRLERGRFVWTQANRAASTSRQPNSACFWRASIGDTLKERGSPHAPHEAVRRHSRVHEHALHGRACQPSAR</sequence>
<dbReference type="AlphaFoldDB" id="E5AQD6"/>
<organism evidence="2 3">
    <name type="scientific">Mycetohabitans rhizoxinica (strain DSM 19002 / CIP 109453 / HKI 454)</name>
    <name type="common">Paraburkholderia rhizoxinica</name>
    <dbReference type="NCBI Taxonomy" id="882378"/>
    <lineage>
        <taxon>Bacteria</taxon>
        <taxon>Pseudomonadati</taxon>
        <taxon>Pseudomonadota</taxon>
        <taxon>Betaproteobacteria</taxon>
        <taxon>Burkholderiales</taxon>
        <taxon>Burkholderiaceae</taxon>
        <taxon>Mycetohabitans</taxon>
    </lineage>
</organism>